<evidence type="ECO:0000313" key="7">
    <source>
        <dbReference type="EMBL" id="CAJ1382962.1"/>
    </source>
</evidence>
<dbReference type="InterPro" id="IPR005821">
    <property type="entry name" value="Ion_trans_dom"/>
</dbReference>
<dbReference type="GO" id="GO:0005248">
    <property type="term" value="F:voltage-gated sodium channel activity"/>
    <property type="evidence" value="ECO:0007669"/>
    <property type="project" value="TreeGrafter"/>
</dbReference>
<evidence type="ECO:0000256" key="3">
    <source>
        <dbReference type="ARBA" id="ARBA00022989"/>
    </source>
</evidence>
<feature type="transmembrane region" description="Helical" evidence="5">
    <location>
        <begin position="50"/>
        <end position="69"/>
    </location>
</feature>
<feature type="transmembrane region" description="Helical" evidence="5">
    <location>
        <begin position="258"/>
        <end position="280"/>
    </location>
</feature>
<dbReference type="Pfam" id="PF00520">
    <property type="entry name" value="Ion_trans"/>
    <property type="match status" value="1"/>
</dbReference>
<organism evidence="7 8">
    <name type="scientific">Effrenium voratum</name>
    <dbReference type="NCBI Taxonomy" id="2562239"/>
    <lineage>
        <taxon>Eukaryota</taxon>
        <taxon>Sar</taxon>
        <taxon>Alveolata</taxon>
        <taxon>Dinophyceae</taxon>
        <taxon>Suessiales</taxon>
        <taxon>Symbiodiniaceae</taxon>
        <taxon>Effrenium</taxon>
    </lineage>
</organism>
<keyword evidence="8" id="KW-1185">Reference proteome</keyword>
<dbReference type="InterPro" id="IPR043203">
    <property type="entry name" value="VGCC_Ca_Na"/>
</dbReference>
<dbReference type="Proteomes" id="UP001178507">
    <property type="component" value="Unassembled WGS sequence"/>
</dbReference>
<keyword evidence="3 5" id="KW-1133">Transmembrane helix</keyword>
<dbReference type="PANTHER" id="PTHR10037">
    <property type="entry name" value="VOLTAGE-GATED CATION CHANNEL CALCIUM AND SODIUM"/>
    <property type="match status" value="1"/>
</dbReference>
<comment type="caution">
    <text evidence="7">The sequence shown here is derived from an EMBL/GenBank/DDBJ whole genome shotgun (WGS) entry which is preliminary data.</text>
</comment>
<dbReference type="PANTHER" id="PTHR10037:SF62">
    <property type="entry name" value="SODIUM CHANNEL PROTEIN 60E"/>
    <property type="match status" value="1"/>
</dbReference>
<evidence type="ECO:0000256" key="5">
    <source>
        <dbReference type="SAM" id="Phobius"/>
    </source>
</evidence>
<dbReference type="Gene3D" id="1.20.120.350">
    <property type="entry name" value="Voltage-gated potassium channels. Chain C"/>
    <property type="match status" value="1"/>
</dbReference>
<protein>
    <recommendedName>
        <fullName evidence="6">Ion transport domain-containing protein</fullName>
    </recommendedName>
</protein>
<dbReference type="AlphaFoldDB" id="A0AA36I8D5"/>
<proteinExistence type="predicted"/>
<evidence type="ECO:0000256" key="2">
    <source>
        <dbReference type="ARBA" id="ARBA00022692"/>
    </source>
</evidence>
<reference evidence="7" key="1">
    <citation type="submission" date="2023-08" db="EMBL/GenBank/DDBJ databases">
        <authorList>
            <person name="Chen Y."/>
            <person name="Shah S."/>
            <person name="Dougan E. K."/>
            <person name="Thang M."/>
            <person name="Chan C."/>
        </authorList>
    </citation>
    <scope>NUCLEOTIDE SEQUENCE</scope>
</reference>
<accession>A0AA36I8D5</accession>
<dbReference type="EMBL" id="CAUJNA010000965">
    <property type="protein sequence ID" value="CAJ1382962.1"/>
    <property type="molecule type" value="Genomic_DNA"/>
</dbReference>
<gene>
    <name evidence="7" type="ORF">EVOR1521_LOCUS10206</name>
</gene>
<comment type="subcellular location">
    <subcellularLocation>
        <location evidence="1">Membrane</location>
        <topology evidence="1">Multi-pass membrane protein</topology>
    </subcellularLocation>
</comment>
<dbReference type="SUPFAM" id="SSF81324">
    <property type="entry name" value="Voltage-gated potassium channels"/>
    <property type="match status" value="1"/>
</dbReference>
<sequence length="349" mass="39497">MLWDRFRWCIGRKQFDEPTDRLLSVFEHIRTELPDDKITRRRHCASSWSFNFLVVFATVANTILIGLESDNSRGIRLEDRLPWFLIEVLFTCIFFAEMLLRVNQFSWDYFMDAWNVFDYCLVVFSVADIEVVSVAKSDGSGLRWAASARVFRSLRVARAIRGEKLVMGLFRITQGFLDALKSMLWTFVAASIFAYMLAVALTSLVGSDTASRELWPESDLYCGTVTRSLFTVLQIMTMDCVSETILRPMSVYAPLGLMVAYFSMLVLSFGVLNILFAIMVDGRHLGRDPGVESNGHGKVGAAFDDVDVGGVHRRMRLGLQWRAGLQGIPQSPEDSDDVEEAELSRCWSG</sequence>
<dbReference type="Gene3D" id="1.10.287.70">
    <property type="match status" value="1"/>
</dbReference>
<keyword evidence="4 5" id="KW-0472">Membrane</keyword>
<feature type="transmembrane region" description="Helical" evidence="5">
    <location>
        <begin position="184"/>
        <end position="205"/>
    </location>
</feature>
<feature type="transmembrane region" description="Helical" evidence="5">
    <location>
        <begin position="81"/>
        <end position="100"/>
    </location>
</feature>
<evidence type="ECO:0000313" key="8">
    <source>
        <dbReference type="Proteomes" id="UP001178507"/>
    </source>
</evidence>
<evidence type="ECO:0000256" key="4">
    <source>
        <dbReference type="ARBA" id="ARBA00023136"/>
    </source>
</evidence>
<name>A0AA36I8D5_9DINO</name>
<evidence type="ECO:0000259" key="6">
    <source>
        <dbReference type="Pfam" id="PF00520"/>
    </source>
</evidence>
<evidence type="ECO:0000256" key="1">
    <source>
        <dbReference type="ARBA" id="ARBA00004141"/>
    </source>
</evidence>
<dbReference type="GO" id="GO:0001518">
    <property type="term" value="C:voltage-gated sodium channel complex"/>
    <property type="evidence" value="ECO:0007669"/>
    <property type="project" value="TreeGrafter"/>
</dbReference>
<keyword evidence="2 5" id="KW-0812">Transmembrane</keyword>
<dbReference type="InterPro" id="IPR027359">
    <property type="entry name" value="Volt_channel_dom_sf"/>
</dbReference>
<feature type="domain" description="Ion transport" evidence="6">
    <location>
        <begin position="49"/>
        <end position="281"/>
    </location>
</feature>